<dbReference type="InterPro" id="IPR007499">
    <property type="entry name" value="ERF_bacteria_virus"/>
</dbReference>
<protein>
    <submittedName>
        <fullName evidence="1">ERF superfamily protein</fullName>
    </submittedName>
</protein>
<evidence type="ECO:0000313" key="1">
    <source>
        <dbReference type="EMBL" id="DAD96570.1"/>
    </source>
</evidence>
<organism evidence="1">
    <name type="scientific">Siphoviridae sp. ctSP74</name>
    <dbReference type="NCBI Taxonomy" id="2826343"/>
    <lineage>
        <taxon>Viruses</taxon>
        <taxon>Duplodnaviria</taxon>
        <taxon>Heunggongvirae</taxon>
        <taxon>Uroviricota</taxon>
        <taxon>Caudoviricetes</taxon>
    </lineage>
</organism>
<sequence length="235" mass="27631">MNRIITEERLITLLQKENMLSKIEIVDEVNPFEVTVSEEELSQYEPVQIKINSVMKKLQKSRVDWQSKPRKKSGFNKFQNFKYFVLKDILPTVNEIFNKNGLYSQYNLTKDYAELIITDSSTGDYLTYRIPVQKLDNPTMQNIGAINTYSKRYLYMNALEIEEDEDELDSQDLDKPEEVKQTKVSKEELIKKISEALGEAKLNTWLKTSKKEKIEDFTVEELSKVWNSYSKNIKK</sequence>
<name>A0A8S5NQL0_9CAUD</name>
<dbReference type="Pfam" id="PF04404">
    <property type="entry name" value="ERF"/>
    <property type="match status" value="1"/>
</dbReference>
<reference evidence="1" key="1">
    <citation type="journal article" date="2021" name="Proc. Natl. Acad. Sci. U.S.A.">
        <title>A Catalog of Tens of Thousands of Viruses from Human Metagenomes Reveals Hidden Associations with Chronic Diseases.</title>
        <authorList>
            <person name="Tisza M.J."/>
            <person name="Buck C.B."/>
        </authorList>
    </citation>
    <scope>NUCLEOTIDE SEQUENCE</scope>
    <source>
        <strain evidence="1">CtSP74</strain>
    </source>
</reference>
<accession>A0A8S5NQL0</accession>
<proteinExistence type="predicted"/>
<dbReference type="EMBL" id="BK015221">
    <property type="protein sequence ID" value="DAD96570.1"/>
    <property type="molecule type" value="Genomic_DNA"/>
</dbReference>